<keyword evidence="16" id="KW-1185">Reference proteome</keyword>
<dbReference type="AlphaFoldDB" id="A0A3Q3WHL0"/>
<dbReference type="PROSITE" id="PS00122">
    <property type="entry name" value="CARBOXYLESTERASE_B_1"/>
    <property type="match status" value="1"/>
</dbReference>
<evidence type="ECO:0000313" key="16">
    <source>
        <dbReference type="Proteomes" id="UP000261620"/>
    </source>
</evidence>
<organism evidence="15 16">
    <name type="scientific">Mola mola</name>
    <name type="common">Ocean sunfish</name>
    <name type="synonym">Tetraodon mola</name>
    <dbReference type="NCBI Taxonomy" id="94237"/>
    <lineage>
        <taxon>Eukaryota</taxon>
        <taxon>Metazoa</taxon>
        <taxon>Chordata</taxon>
        <taxon>Craniata</taxon>
        <taxon>Vertebrata</taxon>
        <taxon>Euteleostomi</taxon>
        <taxon>Actinopterygii</taxon>
        <taxon>Neopterygii</taxon>
        <taxon>Teleostei</taxon>
        <taxon>Neoteleostei</taxon>
        <taxon>Acanthomorphata</taxon>
        <taxon>Eupercaria</taxon>
        <taxon>Tetraodontiformes</taxon>
        <taxon>Molidae</taxon>
        <taxon>Mola</taxon>
    </lineage>
</organism>
<dbReference type="CDD" id="cd00312">
    <property type="entry name" value="Esterase_lipase"/>
    <property type="match status" value="1"/>
</dbReference>
<reference evidence="15" key="1">
    <citation type="submission" date="2025-08" db="UniProtKB">
        <authorList>
            <consortium name="Ensembl"/>
        </authorList>
    </citation>
    <scope>IDENTIFICATION</scope>
</reference>
<evidence type="ECO:0000313" key="15">
    <source>
        <dbReference type="Ensembl" id="ENSMMOP00000011687.1"/>
    </source>
</evidence>
<feature type="active site" description="Charge relay system" evidence="12">
    <location>
        <position position="464"/>
    </location>
</feature>
<evidence type="ECO:0000256" key="5">
    <source>
        <dbReference type="ARBA" id="ARBA00022553"/>
    </source>
</evidence>
<keyword evidence="13" id="KW-0732">Signal</keyword>
<evidence type="ECO:0000256" key="2">
    <source>
        <dbReference type="ARBA" id="ARBA00005964"/>
    </source>
</evidence>
<dbReference type="Pfam" id="PF00135">
    <property type="entry name" value="COesterase"/>
    <property type="match status" value="1"/>
</dbReference>
<dbReference type="OMA" id="AKECHLW"/>
<feature type="chain" id="PRO_5018383074" description="Carboxylic ester hydrolase" evidence="13">
    <location>
        <begin position="23"/>
        <end position="589"/>
    </location>
</feature>
<feature type="active site" description="Acyl-ester intermediate" evidence="12">
    <location>
        <position position="224"/>
    </location>
</feature>
<dbReference type="SUPFAM" id="SSF53474">
    <property type="entry name" value="alpha/beta-Hydrolases"/>
    <property type="match status" value="1"/>
</dbReference>
<dbReference type="PROSITE" id="PS00941">
    <property type="entry name" value="CARBOXYLESTERASE_B_2"/>
    <property type="match status" value="1"/>
</dbReference>
<evidence type="ECO:0000256" key="11">
    <source>
        <dbReference type="ARBA" id="ARBA00038819"/>
    </source>
</evidence>
<keyword evidence="4" id="KW-0964">Secreted</keyword>
<dbReference type="PANTHER" id="PTHR43918">
    <property type="entry name" value="ACETYLCHOLINESTERASE"/>
    <property type="match status" value="1"/>
</dbReference>
<dbReference type="GO" id="GO:0019695">
    <property type="term" value="P:choline metabolic process"/>
    <property type="evidence" value="ECO:0007669"/>
    <property type="project" value="TreeGrafter"/>
</dbReference>
<evidence type="ECO:0000256" key="7">
    <source>
        <dbReference type="ARBA" id="ARBA00023157"/>
    </source>
</evidence>
<protein>
    <recommendedName>
        <fullName evidence="13">Carboxylic ester hydrolase</fullName>
        <ecNumber evidence="13">3.1.1.-</ecNumber>
    </recommendedName>
</protein>
<dbReference type="InterPro" id="IPR000997">
    <property type="entry name" value="Cholinesterase"/>
</dbReference>
<dbReference type="PRINTS" id="PR00878">
    <property type="entry name" value="CHOLNESTRASE"/>
</dbReference>
<proteinExistence type="inferred from homology"/>
<evidence type="ECO:0000256" key="9">
    <source>
        <dbReference type="ARBA" id="ARBA00036543"/>
    </source>
</evidence>
<name>A0A3Q3WHL0_MOLML</name>
<dbReference type="Ensembl" id="ENSMMOT00000011885.1">
    <property type="protein sequence ID" value="ENSMMOP00000011687.1"/>
    <property type="gene ID" value="ENSMMOG00000008969.1"/>
</dbReference>
<feature type="active site" description="Charge relay system" evidence="12">
    <location>
        <position position="351"/>
    </location>
</feature>
<evidence type="ECO:0000256" key="10">
    <source>
        <dbReference type="ARBA" id="ARBA00037444"/>
    </source>
</evidence>
<keyword evidence="6 13" id="KW-0378">Hydrolase</keyword>
<comment type="function">
    <text evidence="10">Esterase with broad substrate specificity. Contributes to the inactivation of the neurotransmitter acetylcholine. Can degrade neurotoxic organophosphate esters.</text>
</comment>
<comment type="similarity">
    <text evidence="2 13">Belongs to the type-B carboxylesterase/lipase family.</text>
</comment>
<comment type="subcellular location">
    <subcellularLocation>
        <location evidence="1">Secreted</location>
    </subcellularLocation>
</comment>
<dbReference type="GO" id="GO:0003990">
    <property type="term" value="F:acetylcholinesterase activity"/>
    <property type="evidence" value="ECO:0007669"/>
    <property type="project" value="TreeGrafter"/>
</dbReference>
<evidence type="ECO:0000256" key="8">
    <source>
        <dbReference type="ARBA" id="ARBA00023180"/>
    </source>
</evidence>
<dbReference type="InterPro" id="IPR019819">
    <property type="entry name" value="Carboxylesterase_B_CS"/>
</dbReference>
<keyword evidence="8" id="KW-0325">Glycoprotein</keyword>
<dbReference type="InterPro" id="IPR029058">
    <property type="entry name" value="AB_hydrolase_fold"/>
</dbReference>
<evidence type="ECO:0000256" key="4">
    <source>
        <dbReference type="ARBA" id="ARBA00022525"/>
    </source>
</evidence>
<comment type="subunit">
    <text evidence="11">Homotetramer; disulfide-linked. Dimer of dimers.</text>
</comment>
<feature type="domain" description="Carboxylesterase type B" evidence="14">
    <location>
        <begin position="27"/>
        <end position="545"/>
    </location>
</feature>
<dbReference type="Gene3D" id="3.40.50.1820">
    <property type="entry name" value="alpha/beta hydrolase"/>
    <property type="match status" value="1"/>
</dbReference>
<dbReference type="EC" id="3.1.1.-" evidence="13"/>
<dbReference type="GO" id="GO:0006581">
    <property type="term" value="P:acetylcholine catabolic process"/>
    <property type="evidence" value="ECO:0007669"/>
    <property type="project" value="TreeGrafter"/>
</dbReference>
<evidence type="ECO:0000256" key="3">
    <source>
        <dbReference type="ARBA" id="ARBA00022487"/>
    </source>
</evidence>
<accession>A0A3Q3WHL0</accession>
<reference evidence="15" key="2">
    <citation type="submission" date="2025-09" db="UniProtKB">
        <authorList>
            <consortium name="Ensembl"/>
        </authorList>
    </citation>
    <scope>IDENTIFICATION</scope>
</reference>
<evidence type="ECO:0000259" key="14">
    <source>
        <dbReference type="Pfam" id="PF00135"/>
    </source>
</evidence>
<evidence type="ECO:0000256" key="1">
    <source>
        <dbReference type="ARBA" id="ARBA00004613"/>
    </source>
</evidence>
<sequence>MARVSQISRLFLLSYFLIVSFANEDELLITTKDGQVQGKFLPVVNGSVRAFLGIPFAKPPMGNLRFRVPEPVQPWQGVKDATNYGNTCFQLVDTTFPGFSGAEMWNPNTPVSEDCLYLNIWAPRVNKTQSSLFPVMVWIYGGGFSSGTASLDLYDGRFLAESENVIVASMNYRVGVLGFLSLPDNQNVRGNAGLYDQNLALQWVVNNVAAFGGDPSQVTLFGESAGSASVGLHVLSPVSNSLFQKAVMQSGAPIASWVTINLTEAWNRSTKLGTAVGCSTSDPAKMEACLQQVNVTTIAKAQNGVLTNGALSDIPFLPVIDGVFLPDTVDVMLNNDSLPKKDVLLGLNLDEGSYFLVYGVPGFSISTESLITRDEFLTGVDVILRHAHNVTKETAIFHYTDWKDEKNGTKNRDSLISLLSGFMFFCPVQRFAYRYSEIGGNSFLYVFKHRSSVNPWPEWMGVMHGYEIEFVFGRPLNASLGYTEKEVNMSRRIMQHWGRFARTGNPGFSGDEWPKFHRSTKEYVTLDSSLSERKMRFRASDCQMWTKLIPLIRQLSASFRMYCLKEKCLDYSVSSLRMLSSEAYLKKIL</sequence>
<evidence type="ECO:0000256" key="13">
    <source>
        <dbReference type="RuleBase" id="RU361235"/>
    </source>
</evidence>
<evidence type="ECO:0000256" key="12">
    <source>
        <dbReference type="PIRSR" id="PIRSR600997-1"/>
    </source>
</evidence>
<dbReference type="Proteomes" id="UP000261620">
    <property type="component" value="Unplaced"/>
</dbReference>
<keyword evidence="7" id="KW-1015">Disulfide bond</keyword>
<dbReference type="FunFam" id="3.40.50.1820:FF:000029">
    <property type="entry name" value="Acetylcholinesterase"/>
    <property type="match status" value="1"/>
</dbReference>
<dbReference type="GO" id="GO:0005886">
    <property type="term" value="C:plasma membrane"/>
    <property type="evidence" value="ECO:0007669"/>
    <property type="project" value="TreeGrafter"/>
</dbReference>
<dbReference type="InterPro" id="IPR050654">
    <property type="entry name" value="AChE-related_enzymes"/>
</dbReference>
<dbReference type="GO" id="GO:0005615">
    <property type="term" value="C:extracellular space"/>
    <property type="evidence" value="ECO:0007669"/>
    <property type="project" value="TreeGrafter"/>
</dbReference>
<feature type="signal peptide" evidence="13">
    <location>
        <begin position="1"/>
        <end position="22"/>
    </location>
</feature>
<dbReference type="PANTHER" id="PTHR43918:SF5">
    <property type="entry name" value="CHOLINESTERASE"/>
    <property type="match status" value="1"/>
</dbReference>
<dbReference type="InterPro" id="IPR019826">
    <property type="entry name" value="Carboxylesterase_B_AS"/>
</dbReference>
<keyword evidence="5" id="KW-0597">Phosphoprotein</keyword>
<comment type="catalytic activity">
    <reaction evidence="9">
        <text>an acylcholine + H2O = a carboxylate + choline + H(+)</text>
        <dbReference type="Rhea" id="RHEA:21964"/>
        <dbReference type="ChEBI" id="CHEBI:15354"/>
        <dbReference type="ChEBI" id="CHEBI:15377"/>
        <dbReference type="ChEBI" id="CHEBI:15378"/>
        <dbReference type="ChEBI" id="CHEBI:29067"/>
        <dbReference type="ChEBI" id="CHEBI:35287"/>
        <dbReference type="EC" id="3.1.1.8"/>
    </reaction>
</comment>
<evidence type="ECO:0000256" key="6">
    <source>
        <dbReference type="ARBA" id="ARBA00022801"/>
    </source>
</evidence>
<keyword evidence="3" id="KW-0719">Serine esterase</keyword>
<dbReference type="InterPro" id="IPR002018">
    <property type="entry name" value="CarbesteraseB"/>
</dbReference>
<dbReference type="STRING" id="94237.ENSMMOP00000011687"/>